<feature type="region of interest" description="Disordered" evidence="1">
    <location>
        <begin position="1421"/>
        <end position="1450"/>
    </location>
</feature>
<dbReference type="PANTHER" id="PTHR21696:SF2">
    <property type="entry name" value="PROTEIN UNC-79 HOMOLOG"/>
    <property type="match status" value="1"/>
</dbReference>
<dbReference type="OrthoDB" id="6270916at2759"/>
<name>A0A813SCK0_9BILA</name>
<dbReference type="InterPro" id="IPR024855">
    <property type="entry name" value="UNC79"/>
</dbReference>
<reference evidence="2" key="1">
    <citation type="submission" date="2021-02" db="EMBL/GenBank/DDBJ databases">
        <authorList>
            <person name="Nowell W R."/>
        </authorList>
    </citation>
    <scope>NUCLEOTIDE SEQUENCE</scope>
</reference>
<feature type="compositionally biased region" description="Polar residues" evidence="1">
    <location>
        <begin position="848"/>
        <end position="868"/>
    </location>
</feature>
<comment type="caution">
    <text evidence="2">The sequence shown here is derived from an EMBL/GenBank/DDBJ whole genome shotgun (WGS) entry which is preliminary data.</text>
</comment>
<feature type="compositionally biased region" description="Low complexity" evidence="1">
    <location>
        <begin position="1500"/>
        <end position="1526"/>
    </location>
</feature>
<feature type="region of interest" description="Disordered" evidence="1">
    <location>
        <begin position="1138"/>
        <end position="1167"/>
    </location>
</feature>
<feature type="region of interest" description="Disordered" evidence="1">
    <location>
        <begin position="1611"/>
        <end position="1643"/>
    </location>
</feature>
<feature type="compositionally biased region" description="Low complexity" evidence="1">
    <location>
        <begin position="1576"/>
        <end position="1589"/>
    </location>
</feature>
<dbReference type="PANTHER" id="PTHR21696">
    <property type="entry name" value="PROTEIN UNC-79 HOMOLOG"/>
    <property type="match status" value="1"/>
</dbReference>
<gene>
    <name evidence="2" type="ORF">GPM918_LOCUS3330</name>
    <name evidence="3" type="ORF">SRO942_LOCUS3330</name>
</gene>
<feature type="compositionally biased region" description="Low complexity" evidence="1">
    <location>
        <begin position="1613"/>
        <end position="1626"/>
    </location>
</feature>
<evidence type="ECO:0000313" key="3">
    <source>
        <dbReference type="EMBL" id="CAF3582178.1"/>
    </source>
</evidence>
<accession>A0A813SCK0</accession>
<dbReference type="Pfam" id="PF14776">
    <property type="entry name" value="UNC-79"/>
    <property type="match status" value="2"/>
</dbReference>
<feature type="compositionally biased region" description="Basic and acidic residues" evidence="1">
    <location>
        <begin position="1562"/>
        <end position="1572"/>
    </location>
</feature>
<proteinExistence type="predicted"/>
<keyword evidence="4" id="KW-1185">Reference proteome</keyword>
<dbReference type="EMBL" id="CAJOBC010000405">
    <property type="protein sequence ID" value="CAF3582178.1"/>
    <property type="molecule type" value="Genomic_DNA"/>
</dbReference>
<feature type="region of interest" description="Disordered" evidence="1">
    <location>
        <begin position="1562"/>
        <end position="1590"/>
    </location>
</feature>
<feature type="region of interest" description="Disordered" evidence="1">
    <location>
        <begin position="1500"/>
        <end position="1533"/>
    </location>
</feature>
<sequence length="2298" mass="259642">MATRAAAFSSKVRTLNDFYNNVTSGVPPSGYDIANAVKYFSQTLLGVLKEMTIEPNQDQYSGKHSYRISKYPSLNYSSLYHSLINLIDIVPAISLGQTSLAQSILHALACLAPFLPYDLLDALPYTFVSALSTFPQDVHKEILDTLCQTLLPINMAYTEYPEHSMTTTSIASIIFIVLENIENQTSARSAAVNLLFFYWPMLIPLGVDRRSLHFKFNARKPVICQTERCIEKKNIASKVCVNAILSMHGHDSPPPLYMCTDCYKSSSKEIQQYCRNILLPVAEIDLYCQNKSCISENKSAYAICYSVECCQTNSNQAISLCRQCHERRHIDSNHVYQETIIDMWRLPPDVQNHLVEAIISLLKEANNLEERRIYDSVGEERKTLLLETTEQMPTSNTIQNAVVCLTNDIDVGRKRLSRYGVYLCVGLIEPTSYGPPEIFGRLLSMLFQWFDSSTYLPSDEVGNRLGTLKSEHIIPWIKAVVKEHYELVVSILLPNPMDFAKVGGVWETMANRTTQIKECLNKLYNLIPYDIITYEIWDYIMPYWMEAIRLEISESDLVDLQLFRKMFDTDMSPLSLTREQLYNFIIDRFQSPAPAGVQEQALQWLQLLCQLEIFIPVQLIVQIFITGINSLQKLESRAQRREVYTSSSNEQSLLNSFEQGLNTMQGNDTTQMIASSAKQFLVFDTYETYRAHRHQLMLQQMTGQEMVSIIKEEEEEFIINESELNSTCSIMMIDMLLKQMELQQTPQHQGMYNPLSKEILSLLNKQLILPWTRRHRCRNQSSQCTFCEEYILWFSIANDLLKHISPRDEIKLPELEVPNVNDLKQQQQQQPPTKPKFTVDSGGGGMGTTASVSSSNEDEQTNGQQNLDTPAVVSSPPVQQPQVQVSLTPELKVENNPDGGELDKIIDIDALYYLLCCLKLLILNDECLETAAKDNRGFLTYCLEKLLVPHIWKILSLGHGHLNECCVPLLLHALSYESGKTALWTILDRDFTSAHWKTRSSAVASIEDIEPTVSQKSMCSLETLSDLALRTVMCALEFQFDTVISDRSLILHRLSKLYLILLQQHKQHSTTAKGVLSWEFFLNRFDTLSLESQINLEELGDIVSPQSIGGFNTESDHFIRKLNQIKFAMARTDSIKPITSSIKQPQNKTNKSSAPLPNQQGKETQSSIPRRLSFLPSTSIHTHFTEQSETDSIASFLPDVENSDKSTLQLLITLLMKFMTKDDQNQVGEDRIMFKHQNVVIRHLCSLLGYNQTNRTFTYSPSKLRKNPVFHAVLSNLPKVVDYNYGLGTILLPVFLSLLQYSTCSNITADYFENVTQTNTLGRLDPSLRDSWLLVLIIILYKYQFASSATTIQQLTRVAMNTILSHYHQCETPVFGMGGPIGGRLTPKVGGSRRGSSKPFDDIREIEGNEIGSKYFRNGAGVEREDSQSDVTIADRQHKQSKLLSPPKKGKTKLYKPEIEYLDEPFSIHTEDASVAMSHKKEKDRRDGYTRFLKSLFTSGTSGSPASGTTSIAPMSSSLTTTPSTTENKLAEGSTISKLDARKGGKEFSRVIYSAEKGRHETVLLKPKEESPPKSPKVQSLSSSALAALGGPGTKLKPSYYKKGKFKDDVHVRSPPLSRPPRISSSQLHLKTGGGTMHSLSSGKKIDTDIDGDDNLNSQIYLTPQKCDKCGTIIENYSEECIGYCIIVCSTLIHREPAVGAPLLMDMIETIGRVAAAHIYTWQDNSSVIVPANSRSIAQQFIRCTFYQLAANNICYQFFQQNFKDEKLLQTIALSLNDFADFNSMIALKWVLNDMNKQKTLNVDICTTLLQNISIFMEYIPIDSPVQLWTSVFVEFDFLFDKLMRIYARASTGTGVNYDLTSCIKIMMIILKIPVIANVKLVLDPFSKLLTFILQNSTFQLEHIIELCSLSNRAFTKDREKLLLPRCVVSVLVEAMLHRFTCPDRNLLLMIQLILLDAGGTIYASAIVADDVRVYDPHNVVRTVTTNGAECMKHYLNETVAFIADIHTITKVKSTMKEKNEKQQLSNLTEDTLGGQLKAGLAQYLALEFTKGGQRDTKAIIRFLPWLYNPPPSVQQGAKEFIDCIDRIRFLSWLMIGSLTHAAITRNEGTIICHPIPVDASQSIADYILYILTGFADQSKTSVIHMSSLFHSFILCQLWTMYCEQVNRGHDPDALVAIMDFWGRITPGILHLLSHSKVLAEMVNLHFLSLIEALQEINSIVLANLFALWVPVLYTHQVQLPAHVQVRLQTCLNHQPSSETQGDTRFMYAILLKWLNRLQFKIGQIETQSSHAAQFYSL</sequence>
<dbReference type="Proteomes" id="UP000663829">
    <property type="component" value="Unassembled WGS sequence"/>
</dbReference>
<protein>
    <submittedName>
        <fullName evidence="2">Uncharacterized protein</fullName>
    </submittedName>
</protein>
<organism evidence="2 4">
    <name type="scientific">Didymodactylos carnosus</name>
    <dbReference type="NCBI Taxonomy" id="1234261"/>
    <lineage>
        <taxon>Eukaryota</taxon>
        <taxon>Metazoa</taxon>
        <taxon>Spiralia</taxon>
        <taxon>Gnathifera</taxon>
        <taxon>Rotifera</taxon>
        <taxon>Eurotatoria</taxon>
        <taxon>Bdelloidea</taxon>
        <taxon>Philodinida</taxon>
        <taxon>Philodinidae</taxon>
        <taxon>Didymodactylos</taxon>
    </lineage>
</organism>
<feature type="region of interest" description="Disordered" evidence="1">
    <location>
        <begin position="823"/>
        <end position="879"/>
    </location>
</feature>
<feature type="compositionally biased region" description="Basic and acidic residues" evidence="1">
    <location>
        <begin position="1422"/>
        <end position="1438"/>
    </location>
</feature>
<dbReference type="EMBL" id="CAJNOQ010000405">
    <property type="protein sequence ID" value="CAF0797413.1"/>
    <property type="molecule type" value="Genomic_DNA"/>
</dbReference>
<evidence type="ECO:0000256" key="1">
    <source>
        <dbReference type="SAM" id="MobiDB-lite"/>
    </source>
</evidence>
<evidence type="ECO:0000313" key="2">
    <source>
        <dbReference type="EMBL" id="CAF0797413.1"/>
    </source>
</evidence>
<dbReference type="Proteomes" id="UP000681722">
    <property type="component" value="Unassembled WGS sequence"/>
</dbReference>
<evidence type="ECO:0000313" key="4">
    <source>
        <dbReference type="Proteomes" id="UP000663829"/>
    </source>
</evidence>